<dbReference type="AlphaFoldDB" id="A0A0F9CJ20"/>
<sequence>MYRHSIMDPCQTWPLNNPTKSVWYISGSENHDAGQRSSNILSLQILRQAGAPYGPDAVLHDGYT</sequence>
<accession>A0A0F9CJ20</accession>
<evidence type="ECO:0000313" key="1">
    <source>
        <dbReference type="EMBL" id="KKL49253.1"/>
    </source>
</evidence>
<feature type="non-terminal residue" evidence="1">
    <location>
        <position position="64"/>
    </location>
</feature>
<gene>
    <name evidence="1" type="ORF">LCGC14_2317340</name>
</gene>
<comment type="caution">
    <text evidence="1">The sequence shown here is derived from an EMBL/GenBank/DDBJ whole genome shotgun (WGS) entry which is preliminary data.</text>
</comment>
<name>A0A0F9CJ20_9ZZZZ</name>
<protein>
    <submittedName>
        <fullName evidence="1">Uncharacterized protein</fullName>
    </submittedName>
</protein>
<organism evidence="1">
    <name type="scientific">marine sediment metagenome</name>
    <dbReference type="NCBI Taxonomy" id="412755"/>
    <lineage>
        <taxon>unclassified sequences</taxon>
        <taxon>metagenomes</taxon>
        <taxon>ecological metagenomes</taxon>
    </lineage>
</organism>
<proteinExistence type="predicted"/>
<reference evidence="1" key="1">
    <citation type="journal article" date="2015" name="Nature">
        <title>Complex archaea that bridge the gap between prokaryotes and eukaryotes.</title>
        <authorList>
            <person name="Spang A."/>
            <person name="Saw J.H."/>
            <person name="Jorgensen S.L."/>
            <person name="Zaremba-Niedzwiedzka K."/>
            <person name="Martijn J."/>
            <person name="Lind A.E."/>
            <person name="van Eijk R."/>
            <person name="Schleper C."/>
            <person name="Guy L."/>
            <person name="Ettema T.J."/>
        </authorList>
    </citation>
    <scope>NUCLEOTIDE SEQUENCE</scope>
</reference>
<dbReference type="EMBL" id="LAZR01033023">
    <property type="protein sequence ID" value="KKL49253.1"/>
    <property type="molecule type" value="Genomic_DNA"/>
</dbReference>